<proteinExistence type="predicted"/>
<accession>A0ABQ5F931</accession>
<name>A0ABQ5F931_9ASTR</name>
<comment type="caution">
    <text evidence="1">The sequence shown here is derived from an EMBL/GenBank/DDBJ whole genome shotgun (WGS) entry which is preliminary data.</text>
</comment>
<sequence length="220" mass="25450">MGGGPEETGSQDLFGCEAASSRSFIINNFEANSRSRKNPSEAISPWASFFAKRYLRAEWSRMLYAFVQMSLTSIVDRPKLFHMTVAPKAALWRNRFASHISLKGRSQFGAIKLKLPFSSTKNWLISFTDLKLIQEFLEIKFLTWRGSVVHYTRWILDRNVPLRIIKRRINWTIRSSARTKGKESFLREAGNHYHRKGVRVGEEVANQLDQIRVEFPLAII</sequence>
<dbReference type="EMBL" id="BQNB010017149">
    <property type="protein sequence ID" value="GJT59896.1"/>
    <property type="molecule type" value="Genomic_DNA"/>
</dbReference>
<evidence type="ECO:0000313" key="2">
    <source>
        <dbReference type="Proteomes" id="UP001151760"/>
    </source>
</evidence>
<reference evidence="1" key="1">
    <citation type="journal article" date="2022" name="Int. J. Mol. Sci.">
        <title>Draft Genome of Tanacetum Coccineum: Genomic Comparison of Closely Related Tanacetum-Family Plants.</title>
        <authorList>
            <person name="Yamashiro T."/>
            <person name="Shiraishi A."/>
            <person name="Nakayama K."/>
            <person name="Satake H."/>
        </authorList>
    </citation>
    <scope>NUCLEOTIDE SEQUENCE</scope>
</reference>
<dbReference type="Proteomes" id="UP001151760">
    <property type="component" value="Unassembled WGS sequence"/>
</dbReference>
<protein>
    <submittedName>
        <fullName evidence="1">Uncharacterized protein</fullName>
    </submittedName>
</protein>
<keyword evidence="2" id="KW-1185">Reference proteome</keyword>
<reference evidence="1" key="2">
    <citation type="submission" date="2022-01" db="EMBL/GenBank/DDBJ databases">
        <authorList>
            <person name="Yamashiro T."/>
            <person name="Shiraishi A."/>
            <person name="Satake H."/>
            <person name="Nakayama K."/>
        </authorList>
    </citation>
    <scope>NUCLEOTIDE SEQUENCE</scope>
</reference>
<evidence type="ECO:0000313" key="1">
    <source>
        <dbReference type="EMBL" id="GJT59896.1"/>
    </source>
</evidence>
<gene>
    <name evidence="1" type="ORF">Tco_1003429</name>
</gene>
<organism evidence="1 2">
    <name type="scientific">Tanacetum coccineum</name>
    <dbReference type="NCBI Taxonomy" id="301880"/>
    <lineage>
        <taxon>Eukaryota</taxon>
        <taxon>Viridiplantae</taxon>
        <taxon>Streptophyta</taxon>
        <taxon>Embryophyta</taxon>
        <taxon>Tracheophyta</taxon>
        <taxon>Spermatophyta</taxon>
        <taxon>Magnoliopsida</taxon>
        <taxon>eudicotyledons</taxon>
        <taxon>Gunneridae</taxon>
        <taxon>Pentapetalae</taxon>
        <taxon>asterids</taxon>
        <taxon>campanulids</taxon>
        <taxon>Asterales</taxon>
        <taxon>Asteraceae</taxon>
        <taxon>Asteroideae</taxon>
        <taxon>Anthemideae</taxon>
        <taxon>Anthemidinae</taxon>
        <taxon>Tanacetum</taxon>
    </lineage>
</organism>